<proteinExistence type="predicted"/>
<reference evidence="1" key="1">
    <citation type="submission" date="2019-11" db="EMBL/GenBank/DDBJ databases">
        <authorList>
            <person name="Feng L."/>
        </authorList>
    </citation>
    <scope>NUCLEOTIDE SEQUENCE</scope>
    <source>
        <strain evidence="1">CParaputrificumLFYP93</strain>
    </source>
</reference>
<evidence type="ECO:0000313" key="1">
    <source>
        <dbReference type="EMBL" id="VYT72450.1"/>
    </source>
</evidence>
<dbReference type="AlphaFoldDB" id="A0A6N2Z3F9"/>
<evidence type="ECO:0008006" key="2">
    <source>
        <dbReference type="Google" id="ProtNLM"/>
    </source>
</evidence>
<organism evidence="1">
    <name type="scientific">Clostridium paraputrificum</name>
    <dbReference type="NCBI Taxonomy" id="29363"/>
    <lineage>
        <taxon>Bacteria</taxon>
        <taxon>Bacillati</taxon>
        <taxon>Bacillota</taxon>
        <taxon>Clostridia</taxon>
        <taxon>Eubacteriales</taxon>
        <taxon>Clostridiaceae</taxon>
        <taxon>Clostridium</taxon>
    </lineage>
</organism>
<protein>
    <recommendedName>
        <fullName evidence="2">DUF5085 domain-containing protein</fullName>
    </recommendedName>
</protein>
<dbReference type="Pfam" id="PF16895">
    <property type="entry name" value="DUF5085"/>
    <property type="match status" value="1"/>
</dbReference>
<name>A0A6N2Z3F9_9CLOT</name>
<dbReference type="InterPro" id="IPR031664">
    <property type="entry name" value="DUF5085"/>
</dbReference>
<gene>
    <name evidence="1" type="ORF">CPLFYP93_00446</name>
</gene>
<accession>A0A6N2Z3F9</accession>
<sequence>MKIKNKSLELNNLLAIEQVCKKDEVVKLMAELKKFIIDNDLYPTGPVVYQILDEGQESRNTYKVYIPINASVKLSSDSQLEFINRISLESSLSCRVVDEEDLEMSKELLKLCAEQSDKRLIEPFYYVYLDGYGDPIFDIFSEIQD</sequence>
<dbReference type="RefSeq" id="WP_156558876.1">
    <property type="nucleotide sequence ID" value="NZ_CACRTV010000014.1"/>
</dbReference>
<dbReference type="EMBL" id="CACRTV010000014">
    <property type="protein sequence ID" value="VYT72450.1"/>
    <property type="molecule type" value="Genomic_DNA"/>
</dbReference>